<gene>
    <name evidence="5" type="ORF">HW555_002926</name>
</gene>
<dbReference type="GO" id="GO:0061630">
    <property type="term" value="F:ubiquitin protein ligase activity"/>
    <property type="evidence" value="ECO:0007669"/>
    <property type="project" value="TreeGrafter"/>
</dbReference>
<dbReference type="Gene3D" id="3.30.40.10">
    <property type="entry name" value="Zinc/RING finger domain, C3HC4 (zinc finger)"/>
    <property type="match status" value="1"/>
</dbReference>
<dbReference type="AlphaFoldDB" id="A0A835GM68"/>
<keyword evidence="6" id="KW-1185">Reference proteome</keyword>
<organism evidence="5 6">
    <name type="scientific">Spodoptera exigua</name>
    <name type="common">Beet armyworm</name>
    <name type="synonym">Noctua fulgens</name>
    <dbReference type="NCBI Taxonomy" id="7107"/>
    <lineage>
        <taxon>Eukaryota</taxon>
        <taxon>Metazoa</taxon>
        <taxon>Ecdysozoa</taxon>
        <taxon>Arthropoda</taxon>
        <taxon>Hexapoda</taxon>
        <taxon>Insecta</taxon>
        <taxon>Pterygota</taxon>
        <taxon>Neoptera</taxon>
        <taxon>Endopterygota</taxon>
        <taxon>Lepidoptera</taxon>
        <taxon>Glossata</taxon>
        <taxon>Ditrysia</taxon>
        <taxon>Noctuoidea</taxon>
        <taxon>Noctuidae</taxon>
        <taxon>Amphipyrinae</taxon>
        <taxon>Spodoptera</taxon>
    </lineage>
</organism>
<dbReference type="EMBL" id="JACKWZ010000027">
    <property type="protein sequence ID" value="KAF9420943.1"/>
    <property type="molecule type" value="Genomic_DNA"/>
</dbReference>
<comment type="caution">
    <text evidence="5">The sequence shown here is derived from an EMBL/GenBank/DDBJ whole genome shotgun (WGS) entry which is preliminary data.</text>
</comment>
<dbReference type="OrthoDB" id="4788989at2759"/>
<evidence type="ECO:0000313" key="6">
    <source>
        <dbReference type="Proteomes" id="UP000648187"/>
    </source>
</evidence>
<dbReference type="Proteomes" id="UP000648187">
    <property type="component" value="Unassembled WGS sequence"/>
</dbReference>
<dbReference type="GO" id="GO:0005737">
    <property type="term" value="C:cytoplasm"/>
    <property type="evidence" value="ECO:0007669"/>
    <property type="project" value="TreeGrafter"/>
</dbReference>
<evidence type="ECO:0000256" key="1">
    <source>
        <dbReference type="ARBA" id="ARBA00022723"/>
    </source>
</evidence>
<evidence type="ECO:0000256" key="3">
    <source>
        <dbReference type="ARBA" id="ARBA00022833"/>
    </source>
</evidence>
<evidence type="ECO:0000259" key="4">
    <source>
        <dbReference type="Pfam" id="PF21362"/>
    </source>
</evidence>
<name>A0A835GM68_SPOEX</name>
<evidence type="ECO:0000256" key="2">
    <source>
        <dbReference type="ARBA" id="ARBA00022771"/>
    </source>
</evidence>
<proteinExistence type="predicted"/>
<dbReference type="InterPro" id="IPR013083">
    <property type="entry name" value="Znf_RING/FYVE/PHD"/>
</dbReference>
<protein>
    <recommendedName>
        <fullName evidence="4">E3 ubiquitin-protein ligase Sina-like RING finger domain-containing protein</fullName>
    </recommendedName>
</protein>
<dbReference type="GO" id="GO:0008270">
    <property type="term" value="F:zinc ion binding"/>
    <property type="evidence" value="ECO:0007669"/>
    <property type="project" value="UniProtKB-KW"/>
</dbReference>
<dbReference type="InterPro" id="IPR049548">
    <property type="entry name" value="Sina-like_RING"/>
</dbReference>
<keyword evidence="3" id="KW-0862">Zinc</keyword>
<accession>A0A835GM68</accession>
<dbReference type="PANTHER" id="PTHR10315:SF117">
    <property type="entry name" value="RING-TYPE E3 UBIQUITIN TRANSFERASE"/>
    <property type="match status" value="1"/>
</dbReference>
<keyword evidence="1" id="KW-0479">Metal-binding</keyword>
<dbReference type="PANTHER" id="PTHR10315">
    <property type="entry name" value="E3 UBIQUITIN PROTEIN LIGASE SIAH"/>
    <property type="match status" value="1"/>
</dbReference>
<dbReference type="InterPro" id="IPR052088">
    <property type="entry name" value="E3_ubiquitin-ligase_SINA"/>
</dbReference>
<feature type="domain" description="E3 ubiquitin-protein ligase Sina-like RING finger" evidence="4">
    <location>
        <begin position="32"/>
        <end position="64"/>
    </location>
</feature>
<dbReference type="SUPFAM" id="SSF57850">
    <property type="entry name" value="RING/U-box"/>
    <property type="match status" value="1"/>
</dbReference>
<dbReference type="Pfam" id="PF21362">
    <property type="entry name" value="Sina_RING"/>
    <property type="match status" value="1"/>
</dbReference>
<evidence type="ECO:0000313" key="5">
    <source>
        <dbReference type="EMBL" id="KAF9420943.1"/>
    </source>
</evidence>
<keyword evidence="2" id="KW-0863">Zinc-finger</keyword>
<reference evidence="5" key="1">
    <citation type="submission" date="2020-08" db="EMBL/GenBank/DDBJ databases">
        <title>Spodoptera exigua strain:BAW_Kor-Di-RS1 Genome sequencing and assembly.</title>
        <authorList>
            <person name="Kim J."/>
            <person name="Nam H.Y."/>
            <person name="Kwon M."/>
            <person name="Choi J.H."/>
            <person name="Cho S.R."/>
            <person name="Kim G.-H."/>
        </authorList>
    </citation>
    <scope>NUCLEOTIDE SEQUENCE</scope>
    <source>
        <strain evidence="5">BAW_Kor-Di-RS1</strain>
        <tissue evidence="5">Whole-body</tissue>
    </source>
</reference>
<sequence length="93" mass="10824">MKNFEKNRHVLPSYKAAKKTNKRTPVPLPECLCMDPLYAPIYQCESGHNMCAKCTKESPVCPICRKSTGAMRNWQLEEIITYYRDKMKDFDTS</sequence>